<reference evidence="7 8" key="1">
    <citation type="submission" date="2016-11" db="EMBL/GenBank/DDBJ databases">
        <title>The macronuclear genome of Stentor coeruleus: a giant cell with tiny introns.</title>
        <authorList>
            <person name="Slabodnick M."/>
            <person name="Ruby J.G."/>
            <person name="Reiff S.B."/>
            <person name="Swart E.C."/>
            <person name="Gosai S."/>
            <person name="Prabakaran S."/>
            <person name="Witkowska E."/>
            <person name="Larue G.E."/>
            <person name="Fisher S."/>
            <person name="Freeman R.M."/>
            <person name="Gunawardena J."/>
            <person name="Chu W."/>
            <person name="Stover N.A."/>
            <person name="Gregory B.D."/>
            <person name="Nowacki M."/>
            <person name="Derisi J."/>
            <person name="Roy S.W."/>
            <person name="Marshall W.F."/>
            <person name="Sood P."/>
        </authorList>
    </citation>
    <scope>NUCLEOTIDE SEQUENCE [LARGE SCALE GENOMIC DNA]</scope>
    <source>
        <strain evidence="7">WM001</strain>
    </source>
</reference>
<evidence type="ECO:0000259" key="6">
    <source>
        <dbReference type="Pfam" id="PF04547"/>
    </source>
</evidence>
<feature type="transmembrane region" description="Helical" evidence="5">
    <location>
        <begin position="403"/>
        <end position="426"/>
    </location>
</feature>
<dbReference type="GO" id="GO:0005254">
    <property type="term" value="F:chloride channel activity"/>
    <property type="evidence" value="ECO:0007669"/>
    <property type="project" value="TreeGrafter"/>
</dbReference>
<dbReference type="OrthoDB" id="296386at2759"/>
<feature type="transmembrane region" description="Helical" evidence="5">
    <location>
        <begin position="668"/>
        <end position="687"/>
    </location>
</feature>
<evidence type="ECO:0000256" key="4">
    <source>
        <dbReference type="ARBA" id="ARBA00023136"/>
    </source>
</evidence>
<keyword evidence="3 5" id="KW-1133">Transmembrane helix</keyword>
<feature type="domain" description="Anoctamin transmembrane" evidence="6">
    <location>
        <begin position="278"/>
        <end position="699"/>
    </location>
</feature>
<keyword evidence="4 5" id="KW-0472">Membrane</keyword>
<evidence type="ECO:0000313" key="7">
    <source>
        <dbReference type="EMBL" id="OMJ93270.1"/>
    </source>
</evidence>
<dbReference type="GO" id="GO:0016020">
    <property type="term" value="C:membrane"/>
    <property type="evidence" value="ECO:0007669"/>
    <property type="project" value="UniProtKB-SubCell"/>
</dbReference>
<evidence type="ECO:0000313" key="8">
    <source>
        <dbReference type="Proteomes" id="UP000187209"/>
    </source>
</evidence>
<evidence type="ECO:0000256" key="5">
    <source>
        <dbReference type="SAM" id="Phobius"/>
    </source>
</evidence>
<feature type="transmembrane region" description="Helical" evidence="5">
    <location>
        <begin position="477"/>
        <end position="499"/>
    </location>
</feature>
<protein>
    <recommendedName>
        <fullName evidence="6">Anoctamin transmembrane domain-containing protein</fullName>
    </recommendedName>
</protein>
<gene>
    <name evidence="7" type="ORF">SteCoe_3852</name>
</gene>
<keyword evidence="2 5" id="KW-0812">Transmembrane</keyword>
<dbReference type="Proteomes" id="UP000187209">
    <property type="component" value="Unassembled WGS sequence"/>
</dbReference>
<accession>A0A1R2CWA1</accession>
<organism evidence="7 8">
    <name type="scientific">Stentor coeruleus</name>
    <dbReference type="NCBI Taxonomy" id="5963"/>
    <lineage>
        <taxon>Eukaryota</taxon>
        <taxon>Sar</taxon>
        <taxon>Alveolata</taxon>
        <taxon>Ciliophora</taxon>
        <taxon>Postciliodesmatophora</taxon>
        <taxon>Heterotrichea</taxon>
        <taxon>Heterotrichida</taxon>
        <taxon>Stentoridae</taxon>
        <taxon>Stentor</taxon>
    </lineage>
</organism>
<keyword evidence="8" id="KW-1185">Reference proteome</keyword>
<dbReference type="InterPro" id="IPR049452">
    <property type="entry name" value="Anoctamin_TM"/>
</dbReference>
<dbReference type="PANTHER" id="PTHR12308:SF73">
    <property type="entry name" value="ANOCTAMIN"/>
    <property type="match status" value="1"/>
</dbReference>
<proteinExistence type="predicted"/>
<evidence type="ECO:0000256" key="3">
    <source>
        <dbReference type="ARBA" id="ARBA00022989"/>
    </source>
</evidence>
<feature type="transmembrane region" description="Helical" evidence="5">
    <location>
        <begin position="299"/>
        <end position="318"/>
    </location>
</feature>
<feature type="transmembrane region" description="Helical" evidence="5">
    <location>
        <begin position="519"/>
        <end position="541"/>
    </location>
</feature>
<dbReference type="EMBL" id="MPUH01000046">
    <property type="protein sequence ID" value="OMJ93270.1"/>
    <property type="molecule type" value="Genomic_DNA"/>
</dbReference>
<comment type="caution">
    <text evidence="7">The sequence shown here is derived from an EMBL/GenBank/DDBJ whole genome shotgun (WGS) entry which is preliminary data.</text>
</comment>
<dbReference type="AlphaFoldDB" id="A0A1R2CWA1"/>
<sequence>MQLKKSFQTYKAKLIGFDITGENTSLPQDYILVFINPHYKGSDLSNILDKEISSSKARKKFKKLFHLNKSEKKILESFIEALPSEDSDGTLPFREFCKHSISACCMVLQNFLGLELSMSLSSDQDQVFVLVKANEENLKIQADIIDYKLQFNEESCDLGENRADLHFQQALPHAQFEKNQLNRSSAVGIEINTDPERLYQKYDINGNPTKDGETFFRYVDRVRLIQSMLCSSLNLSELSKKKILCLAYPVPKSSELKYLKDHWATFRYFYKSLPLEKIRAYFGEELTLYFAWLEFYAKWLSIPAIFGTIIAIIYYASGGFHKDSALSGFCLISFSLFIALSSTLLDQMWIRREKSLAWHWGLHDYEKVEEQRSSYKGKFKKDDVSGKIKKIYEPKGLEKYARLLGYGLIFVFIGIVIAALAAIFAFRKASNLAWTKELVGIINAIQIKILNIVYQIIARKMTDWENQETERKYYDSLTLKLFCFQFVNSYSSLFYIAFIKESVDGCTDGDCMSELQIQLISIFITNLVLNLVELGLPLLIGKYRLIKEINRANIAGNELREEELEALKPSFDSPLDDYMEIIICYGYLVLFGVAFPFTPLLALALAFIEIRVDAWKLCFLIRRPFPSQDNSIRIWLEIIQIVSYIGAAINIGIIVFTANAFAIEDSNNKWICFVMFEHSLFIIKYLISAYIPDAPKKVIDGVTWGERIIREKLYGKLTDIEMEREARKLHFEPVNREKFHKFDELFT</sequence>
<name>A0A1R2CWA1_9CILI</name>
<evidence type="ECO:0000256" key="1">
    <source>
        <dbReference type="ARBA" id="ARBA00004141"/>
    </source>
</evidence>
<feature type="transmembrane region" description="Helical" evidence="5">
    <location>
        <begin position="641"/>
        <end position="662"/>
    </location>
</feature>
<dbReference type="PANTHER" id="PTHR12308">
    <property type="entry name" value="ANOCTAMIN"/>
    <property type="match status" value="1"/>
</dbReference>
<evidence type="ECO:0000256" key="2">
    <source>
        <dbReference type="ARBA" id="ARBA00022692"/>
    </source>
</evidence>
<comment type="subcellular location">
    <subcellularLocation>
        <location evidence="1">Membrane</location>
        <topology evidence="1">Multi-pass membrane protein</topology>
    </subcellularLocation>
</comment>
<feature type="transmembrane region" description="Helical" evidence="5">
    <location>
        <begin position="324"/>
        <end position="345"/>
    </location>
</feature>
<dbReference type="Pfam" id="PF04547">
    <property type="entry name" value="Anoctamin"/>
    <property type="match status" value="1"/>
</dbReference>
<dbReference type="InterPro" id="IPR007632">
    <property type="entry name" value="Anoctamin"/>
</dbReference>